<proteinExistence type="predicted"/>
<evidence type="ECO:0000313" key="8">
    <source>
        <dbReference type="EMBL" id="GAB15685.1"/>
    </source>
</evidence>
<evidence type="ECO:0000259" key="6">
    <source>
        <dbReference type="PROSITE" id="PS51192"/>
    </source>
</evidence>
<feature type="region of interest" description="Disordered" evidence="5">
    <location>
        <begin position="923"/>
        <end position="942"/>
    </location>
</feature>
<accession>H0QS84</accession>
<keyword evidence="9" id="KW-1185">Reference proteome</keyword>
<evidence type="ECO:0000256" key="3">
    <source>
        <dbReference type="ARBA" id="ARBA00022806"/>
    </source>
</evidence>
<feature type="domain" description="Helicase C-terminal" evidence="7">
    <location>
        <begin position="280"/>
        <end position="439"/>
    </location>
</feature>
<evidence type="ECO:0000256" key="5">
    <source>
        <dbReference type="SAM" id="MobiDB-lite"/>
    </source>
</evidence>
<dbReference type="Proteomes" id="UP000003828">
    <property type="component" value="Unassembled WGS sequence"/>
</dbReference>
<evidence type="ECO:0000313" key="9">
    <source>
        <dbReference type="Proteomes" id="UP000003828"/>
    </source>
</evidence>
<dbReference type="AlphaFoldDB" id="H0QS84"/>
<comment type="caution">
    <text evidence="8">The sequence shown here is derived from an EMBL/GenBank/DDBJ whole genome shotgun (WGS) entry which is preliminary data.</text>
</comment>
<keyword evidence="3 8" id="KW-0347">Helicase</keyword>
<dbReference type="InterPro" id="IPR007502">
    <property type="entry name" value="Helicase-assoc_dom"/>
</dbReference>
<dbReference type="PANTHER" id="PTHR43519:SF1">
    <property type="entry name" value="ATP-DEPENDENT RNA HELICASE HRPB"/>
    <property type="match status" value="1"/>
</dbReference>
<dbReference type="Gene3D" id="3.40.50.300">
    <property type="entry name" value="P-loop containing nucleotide triphosphate hydrolases"/>
    <property type="match status" value="2"/>
</dbReference>
<dbReference type="GO" id="GO:0004386">
    <property type="term" value="F:helicase activity"/>
    <property type="evidence" value="ECO:0007669"/>
    <property type="project" value="UniProtKB-KW"/>
</dbReference>
<dbReference type="GO" id="GO:0016787">
    <property type="term" value="F:hydrolase activity"/>
    <property type="evidence" value="ECO:0007669"/>
    <property type="project" value="UniProtKB-KW"/>
</dbReference>
<keyword evidence="2" id="KW-0378">Hydrolase</keyword>
<feature type="compositionally biased region" description="Gly residues" evidence="5">
    <location>
        <begin position="217"/>
        <end position="232"/>
    </location>
</feature>
<dbReference type="InterPro" id="IPR002464">
    <property type="entry name" value="DNA/RNA_helicase_DEAH_CS"/>
</dbReference>
<dbReference type="SMART" id="SM00490">
    <property type="entry name" value="HELICc"/>
    <property type="match status" value="1"/>
</dbReference>
<dbReference type="STRING" id="1077972.ARGLB_091_00250"/>
<feature type="domain" description="Helicase ATP-binding" evidence="6">
    <location>
        <begin position="47"/>
        <end position="214"/>
    </location>
</feature>
<dbReference type="InterPro" id="IPR027417">
    <property type="entry name" value="P-loop_NTPase"/>
</dbReference>
<dbReference type="EMBL" id="BAEG01000091">
    <property type="protein sequence ID" value="GAB15685.1"/>
    <property type="molecule type" value="Genomic_DNA"/>
</dbReference>
<dbReference type="SUPFAM" id="SSF52540">
    <property type="entry name" value="P-loop containing nucleoside triphosphate hydrolases"/>
    <property type="match status" value="1"/>
</dbReference>
<sequence length="942" mass="96955">MTSAPRPHDAPIDAPIDALGRSAPFDLQAIGSGLVFAESLGALGGVLREQGADGAAVVQAPPGTGKTTLVPPLVANLAQAAAGDRKPRIVVTQPRRVAARSAARRLADLDGTKLGDRVGYTVRGERQAGPATLIEFVTPGILLRRLLADPGLEGTAAVILDEVHERGLETDLLLGLLAEVRQLRGDLMLVAMSATLDAPRFAALLGTDPGGEQTQGADGGGEQTQGADGGGPAPVVDCPSALHPLETAWTPAPVARLDGRGVTRLFLDHVAETAAVSYADALAADPRIDALVFLPGAWEVSHVAGRLRARVGPGVEILELHGQVSPAAQNRAVSGRKPGDPARIIVSTGLAESSLTVPGVRLVVDAGLSREPRRDAGRGMTGLVTVSCSRASAEQRAGRAARQGPGKVVRCYDQKTLGAAPAHQTPEIAVSDLTGAALILACWGSPGGRGLALPDAPPQAAMGDAVEVLRELGAVGEDGLATDLGKALARIPADPRLGRALLVGSALLGGANAGRTGSGTTGNATAASGAGSNRLAAEVVAAVAGDQRATGADLPRLVSALRSGKDPASRRWADEARRLDTLARQAGSGVGLSSVDMPVVDMPVLDVPAGTAEQIGLVVALAFPDRVARRVPGDGPERYLLTSGTRAGLPAGSPLAGHEWLAVAEVARADGRDAAGTGAVIRSAAPLTADTAEGAAAHLLLDSVEATFGHGRVTARRERRLGAISLSSTPVRASAGAGRAAVARALEEQGLGTIGWSTAADALRRRLALLHRELGDPWPDMSEPALLSRLDDWLGPELEALAGGAATSGIDLADPLRRLLPWPDAARLGELAPEFLEVPSGSRVRIDYPAAGDDGGRPVVAVKLQECFGWDRTPLLAGGRVAVQFHLLSPARRPLAVTDDLASFWSGPYAQVRAEMRGRYPKHPWPEDPWTATATARTNTRK</sequence>
<keyword evidence="4" id="KW-0067">ATP-binding</keyword>
<evidence type="ECO:0000256" key="2">
    <source>
        <dbReference type="ARBA" id="ARBA00022801"/>
    </source>
</evidence>
<gene>
    <name evidence="8" type="ORF">ARGLB_091_00250</name>
</gene>
<dbReference type="PROSITE" id="PS00690">
    <property type="entry name" value="DEAH_ATP_HELICASE"/>
    <property type="match status" value="1"/>
</dbReference>
<dbReference type="CDD" id="cd18791">
    <property type="entry name" value="SF2_C_RHA"/>
    <property type="match status" value="1"/>
</dbReference>
<dbReference type="eggNOG" id="COG1643">
    <property type="taxonomic scope" value="Bacteria"/>
</dbReference>
<dbReference type="InterPro" id="IPR013689">
    <property type="entry name" value="RNA_helicase_ATP-dep_HrpB_C"/>
</dbReference>
<keyword evidence="1" id="KW-0547">Nucleotide-binding</keyword>
<dbReference type="InterPro" id="IPR011545">
    <property type="entry name" value="DEAD/DEAH_box_helicase_dom"/>
</dbReference>
<protein>
    <submittedName>
        <fullName evidence="8">Putative ATP-dependent helicase</fullName>
    </submittedName>
</protein>
<reference evidence="8 9" key="1">
    <citation type="submission" date="2011-12" db="EMBL/GenBank/DDBJ databases">
        <title>Whole genome shotgun sequence of Arthrobacter globiformis NBRC 12137.</title>
        <authorList>
            <person name="Miyazawa S."/>
            <person name="Hosoyama A."/>
            <person name="Tsuchikane K."/>
            <person name="Katsumata H."/>
            <person name="Yamazaki S."/>
            <person name="Fujita N."/>
        </authorList>
    </citation>
    <scope>NUCLEOTIDE SEQUENCE [LARGE SCALE GENOMIC DNA]</scope>
    <source>
        <strain evidence="8 9">NBRC 12137</strain>
    </source>
</reference>
<dbReference type="Gene3D" id="1.20.120.1080">
    <property type="match status" value="1"/>
</dbReference>
<dbReference type="InterPro" id="IPR001650">
    <property type="entry name" value="Helicase_C-like"/>
</dbReference>
<dbReference type="Pfam" id="PF00271">
    <property type="entry name" value="Helicase_C"/>
    <property type="match status" value="1"/>
</dbReference>
<dbReference type="SMART" id="SM00487">
    <property type="entry name" value="DEXDc"/>
    <property type="match status" value="1"/>
</dbReference>
<feature type="region of interest" description="Disordered" evidence="5">
    <location>
        <begin position="205"/>
        <end position="233"/>
    </location>
</feature>
<dbReference type="Pfam" id="PF00270">
    <property type="entry name" value="DEAD"/>
    <property type="match status" value="1"/>
</dbReference>
<feature type="compositionally biased region" description="Low complexity" evidence="5">
    <location>
        <begin position="931"/>
        <end position="942"/>
    </location>
</feature>
<organism evidence="8 9">
    <name type="scientific">Arthrobacter globiformis (strain ATCC 8010 / DSM 20124 / JCM 1332 / NBRC 12137 / NCIMB 8907 / NRRL B-2979 / 168)</name>
    <dbReference type="NCBI Taxonomy" id="1077972"/>
    <lineage>
        <taxon>Bacteria</taxon>
        <taxon>Bacillati</taxon>
        <taxon>Actinomycetota</taxon>
        <taxon>Actinomycetes</taxon>
        <taxon>Micrococcales</taxon>
        <taxon>Micrococcaceae</taxon>
        <taxon>Arthrobacter</taxon>
    </lineage>
</organism>
<evidence type="ECO:0000256" key="1">
    <source>
        <dbReference type="ARBA" id="ARBA00022741"/>
    </source>
</evidence>
<dbReference type="PANTHER" id="PTHR43519">
    <property type="entry name" value="ATP-DEPENDENT RNA HELICASE HRPB"/>
    <property type="match status" value="1"/>
</dbReference>
<name>H0QS84_ARTG1</name>
<dbReference type="GO" id="GO:0003676">
    <property type="term" value="F:nucleic acid binding"/>
    <property type="evidence" value="ECO:0007669"/>
    <property type="project" value="InterPro"/>
</dbReference>
<evidence type="ECO:0000259" key="7">
    <source>
        <dbReference type="PROSITE" id="PS51194"/>
    </source>
</evidence>
<dbReference type="Pfam" id="PF08482">
    <property type="entry name" value="HrpB_C"/>
    <property type="match status" value="1"/>
</dbReference>
<dbReference type="PROSITE" id="PS51192">
    <property type="entry name" value="HELICASE_ATP_BIND_1"/>
    <property type="match status" value="1"/>
</dbReference>
<dbReference type="SMART" id="SM00847">
    <property type="entry name" value="HA2"/>
    <property type="match status" value="1"/>
</dbReference>
<dbReference type="InterPro" id="IPR014001">
    <property type="entry name" value="Helicase_ATP-bd"/>
</dbReference>
<evidence type="ECO:0000256" key="4">
    <source>
        <dbReference type="ARBA" id="ARBA00022840"/>
    </source>
</evidence>
<dbReference type="GO" id="GO:0005524">
    <property type="term" value="F:ATP binding"/>
    <property type="evidence" value="ECO:0007669"/>
    <property type="project" value="UniProtKB-KW"/>
</dbReference>
<dbReference type="PROSITE" id="PS51194">
    <property type="entry name" value="HELICASE_CTER"/>
    <property type="match status" value="1"/>
</dbReference>